<evidence type="ECO:0000259" key="1">
    <source>
        <dbReference type="Pfam" id="PF09008"/>
    </source>
</evidence>
<name>A0A1A9VZ06_9MUSC</name>
<dbReference type="SUPFAM" id="SSF51327">
    <property type="entry name" value="Head-binding domain of phage P22 tailspike protein"/>
    <property type="match status" value="1"/>
</dbReference>
<keyword evidence="3" id="KW-1185">Reference proteome</keyword>
<dbReference type="Gene3D" id="2.170.14.10">
    <property type="entry name" value="Phage P22 tailspike-like, N-terminal domain"/>
    <property type="match status" value="1"/>
</dbReference>
<reference evidence="2" key="2">
    <citation type="submission" date="2020-05" db="UniProtKB">
        <authorList>
            <consortium name="EnsemblMetazoa"/>
        </authorList>
    </citation>
    <scope>IDENTIFICATION</scope>
    <source>
        <strain evidence="2">IAEA</strain>
    </source>
</reference>
<protein>
    <recommendedName>
        <fullName evidence="1">Bacteriophage P22 tailspike N-terminal domain-containing protein</fullName>
    </recommendedName>
</protein>
<dbReference type="Pfam" id="PF09008">
    <property type="entry name" value="Head_binding"/>
    <property type="match status" value="1"/>
</dbReference>
<dbReference type="VEuPathDB" id="VectorBase:GBRI000014"/>
<dbReference type="AlphaFoldDB" id="A0A1A9VZ06"/>
<dbReference type="InterPro" id="IPR009093">
    <property type="entry name" value="P22_tailspike_N"/>
</dbReference>
<dbReference type="InterPro" id="IPR036730">
    <property type="entry name" value="P22_tailspike_N_sf"/>
</dbReference>
<dbReference type="InterPro" id="IPR051220">
    <property type="entry name" value="TFA_Chaperone"/>
</dbReference>
<dbReference type="InterPro" id="IPR003458">
    <property type="entry name" value="Phage_T4_Gp38_tail_assem"/>
</dbReference>
<dbReference type="EnsemblMetazoa" id="GBRI000014-RA">
    <property type="protein sequence ID" value="GBRI000014-PA"/>
    <property type="gene ID" value="GBRI000014"/>
</dbReference>
<evidence type="ECO:0000313" key="2">
    <source>
        <dbReference type="EnsemblMetazoa" id="GBRI000014-PA"/>
    </source>
</evidence>
<feature type="domain" description="Bacteriophage P22 tailspike N-terminal" evidence="1">
    <location>
        <begin position="1"/>
        <end position="112"/>
    </location>
</feature>
<accession>A0A1A9VZ06</accession>
<dbReference type="Pfam" id="PF02413">
    <property type="entry name" value="Caudo_TAP"/>
    <property type="match status" value="1"/>
</dbReference>
<reference evidence="3" key="1">
    <citation type="submission" date="2014-03" db="EMBL/GenBank/DDBJ databases">
        <authorList>
            <person name="Aksoy S."/>
            <person name="Warren W."/>
            <person name="Wilson R.K."/>
        </authorList>
    </citation>
    <scope>NUCLEOTIDE SEQUENCE [LARGE SCALE GENOMIC DNA]</scope>
    <source>
        <strain evidence="3">IAEA</strain>
    </source>
</reference>
<dbReference type="PANTHER" id="PTHR34413">
    <property type="entry name" value="PROPHAGE TAIL FIBER ASSEMBLY PROTEIN HOMOLOG TFAE-RELATED-RELATED"/>
    <property type="match status" value="1"/>
</dbReference>
<proteinExistence type="predicted"/>
<organism evidence="2 3">
    <name type="scientific">Glossina brevipalpis</name>
    <dbReference type="NCBI Taxonomy" id="37001"/>
    <lineage>
        <taxon>Eukaryota</taxon>
        <taxon>Metazoa</taxon>
        <taxon>Ecdysozoa</taxon>
        <taxon>Arthropoda</taxon>
        <taxon>Hexapoda</taxon>
        <taxon>Insecta</taxon>
        <taxon>Pterygota</taxon>
        <taxon>Neoptera</taxon>
        <taxon>Endopterygota</taxon>
        <taxon>Diptera</taxon>
        <taxon>Brachycera</taxon>
        <taxon>Muscomorpha</taxon>
        <taxon>Hippoboscoidea</taxon>
        <taxon>Glossinidae</taxon>
        <taxon>Glossina</taxon>
    </lineage>
</organism>
<evidence type="ECO:0000313" key="3">
    <source>
        <dbReference type="Proteomes" id="UP000091820"/>
    </source>
</evidence>
<dbReference type="Proteomes" id="UP000091820">
    <property type="component" value="Unassembled WGS sequence"/>
</dbReference>
<sequence>MADITPNIVVSMPSQIFTQRREFKSCSNGKIYIGKIDTDPTIAENQIPVYLENEDGKYTRVGQPLIIGTGGYPVYNGQIAKFVTEEGHAMAVYDGDGVQQFYFPNVLKYEPKKAIKELYDALDTKFDKTGGTVNGPMTVEGNAKFTGTDYLDKSGVITDKKNNVRETNGLRIRGIEGQRADLRYWEKIGQGASLKLNVISGKSNGEFDFRQNGEFRASGGATFGGNVTISWGGRTATFHENGDVAGPIWGGALSGYINRTFVTKARLTGFAWTGGLGYEPHTFGNGGVIVGIQAGAYTTNSQVAVRYLQLWVGGTWRYKPDENSAVFKKFGPYTNLFLKDESGNDWYEVQKLFATDTLKIAYIEENGLVKMVGRDADMLVPIDLSVTEGEWAYRDGKIQPRIYTHAELEQKATWEKDNLLDKAARVIAPLQDAVDLDMATGGEKAALLAWKKYRVLLNRVDITQAPDIDWPEPPDSGGQ</sequence>
<dbReference type="PANTHER" id="PTHR34413:SF2">
    <property type="entry name" value="PROPHAGE TAIL FIBER ASSEMBLY PROTEIN HOMOLOG TFAE-RELATED"/>
    <property type="match status" value="1"/>
</dbReference>